<protein>
    <submittedName>
        <fullName evidence="1">Uncharacterized protein</fullName>
    </submittedName>
</protein>
<reference evidence="1" key="1">
    <citation type="submission" date="2024-03" db="EMBL/GenBank/DDBJ databases">
        <title>Diverse circular DNA viruses in blood, oral, and fecal samples of captive lemurs.</title>
        <authorList>
            <person name="Paietta E.N."/>
            <person name="Kraberger S."/>
            <person name="Lund M.C."/>
            <person name="Custer J.M."/>
            <person name="Vargas K.M."/>
            <person name="Ehmke E.E."/>
            <person name="Yoder A.D."/>
            <person name="Varsani A."/>
        </authorList>
    </citation>
    <scope>NUCLEOTIDE SEQUENCE</scope>
    <source>
        <strain evidence="1">Duke_21_1</strain>
    </source>
</reference>
<sequence>MTDQQLHKANRLKAERDDIQALIDFLTNDNHRPCFGIEVKKKYLFLSVFKFFNLRQYKEFSYATKEVITKALIERRDQLTNEIQEL</sequence>
<name>A0AAU8AW93_9CAUD</name>
<organism evidence="1">
    <name type="scientific">Dulem virus 40</name>
    <dbReference type="NCBI Taxonomy" id="3145758"/>
    <lineage>
        <taxon>Viruses</taxon>
        <taxon>Duplodnaviria</taxon>
        <taxon>Heunggongvirae</taxon>
        <taxon>Uroviricota</taxon>
        <taxon>Caudoviricetes</taxon>
    </lineage>
</organism>
<evidence type="ECO:0000313" key="1">
    <source>
        <dbReference type="EMBL" id="XCD03615.1"/>
    </source>
</evidence>
<proteinExistence type="predicted"/>
<dbReference type="EMBL" id="PP511379">
    <property type="protein sequence ID" value="XCD03615.1"/>
    <property type="molecule type" value="Genomic_DNA"/>
</dbReference>
<accession>A0AAU8AW93</accession>